<keyword evidence="4" id="KW-0408">Iron</keyword>
<keyword evidence="3" id="KW-0479">Metal-binding</keyword>
<reference evidence="6" key="1">
    <citation type="submission" date="2016-10" db="EMBL/GenBank/DDBJ databases">
        <authorList>
            <person name="Varghese N."/>
            <person name="Submissions S."/>
        </authorList>
    </citation>
    <scope>NUCLEOTIDE SEQUENCE [LARGE SCALE GENOMIC DNA]</scope>
    <source>
        <strain evidence="6">Gh-48</strain>
    </source>
</reference>
<dbReference type="CDD" id="cd08916">
    <property type="entry name" value="TrHb3_P"/>
    <property type="match status" value="1"/>
</dbReference>
<dbReference type="SUPFAM" id="SSF46458">
    <property type="entry name" value="Globin-like"/>
    <property type="match status" value="1"/>
</dbReference>
<dbReference type="Proteomes" id="UP000198942">
    <property type="component" value="Unassembled WGS sequence"/>
</dbReference>
<dbReference type="RefSeq" id="WP_091210934.1">
    <property type="nucleotide sequence ID" value="NZ_FOCL01000003.1"/>
</dbReference>
<name>A0A1H8HTH8_9SPHI</name>
<dbReference type="InterPro" id="IPR001486">
    <property type="entry name" value="Hemoglobin_trunc"/>
</dbReference>
<evidence type="ECO:0000313" key="5">
    <source>
        <dbReference type="EMBL" id="SEN59459.1"/>
    </source>
</evidence>
<dbReference type="GO" id="GO:0046872">
    <property type="term" value="F:metal ion binding"/>
    <property type="evidence" value="ECO:0007669"/>
    <property type="project" value="UniProtKB-KW"/>
</dbReference>
<evidence type="ECO:0000256" key="4">
    <source>
        <dbReference type="ARBA" id="ARBA00023004"/>
    </source>
</evidence>
<accession>A0A1H8HTH8</accession>
<dbReference type="InterPro" id="IPR012292">
    <property type="entry name" value="Globin/Proto"/>
</dbReference>
<gene>
    <name evidence="5" type="ORF">SAMN05192574_103626</name>
</gene>
<dbReference type="GO" id="GO:0019825">
    <property type="term" value="F:oxygen binding"/>
    <property type="evidence" value="ECO:0007669"/>
    <property type="project" value="InterPro"/>
</dbReference>
<evidence type="ECO:0000256" key="3">
    <source>
        <dbReference type="ARBA" id="ARBA00022723"/>
    </source>
</evidence>
<keyword evidence="2" id="KW-0349">Heme</keyword>
<keyword evidence="1" id="KW-0813">Transport</keyword>
<organism evidence="5 6">
    <name type="scientific">Mucilaginibacter gossypiicola</name>
    <dbReference type="NCBI Taxonomy" id="551995"/>
    <lineage>
        <taxon>Bacteria</taxon>
        <taxon>Pseudomonadati</taxon>
        <taxon>Bacteroidota</taxon>
        <taxon>Sphingobacteriia</taxon>
        <taxon>Sphingobacteriales</taxon>
        <taxon>Sphingobacteriaceae</taxon>
        <taxon>Mucilaginibacter</taxon>
    </lineage>
</organism>
<dbReference type="OrthoDB" id="25954at2"/>
<keyword evidence="6" id="KW-1185">Reference proteome</keyword>
<evidence type="ECO:0000256" key="1">
    <source>
        <dbReference type="ARBA" id="ARBA00022448"/>
    </source>
</evidence>
<dbReference type="Pfam" id="PF01152">
    <property type="entry name" value="Bac_globin"/>
    <property type="match status" value="1"/>
</dbReference>
<evidence type="ECO:0000256" key="2">
    <source>
        <dbReference type="ARBA" id="ARBA00022617"/>
    </source>
</evidence>
<dbReference type="InterPro" id="IPR009050">
    <property type="entry name" value="Globin-like_sf"/>
</dbReference>
<evidence type="ECO:0000313" key="6">
    <source>
        <dbReference type="Proteomes" id="UP000198942"/>
    </source>
</evidence>
<dbReference type="AlphaFoldDB" id="A0A1H8HTH8"/>
<dbReference type="EMBL" id="FOCL01000003">
    <property type="protein sequence ID" value="SEN59459.1"/>
    <property type="molecule type" value="Genomic_DNA"/>
</dbReference>
<proteinExistence type="predicted"/>
<dbReference type="GO" id="GO:0020037">
    <property type="term" value="F:heme binding"/>
    <property type="evidence" value="ECO:0007669"/>
    <property type="project" value="InterPro"/>
</dbReference>
<dbReference type="STRING" id="551995.SAMN05192574_103626"/>
<dbReference type="Gene3D" id="1.10.490.10">
    <property type="entry name" value="Globins"/>
    <property type="match status" value="1"/>
</dbReference>
<sequence length="128" mass="14389">MNDIENITSIKLLVDEFYTRVRLDGLLGPVFAEVIKDDWQPHLDKMYAFWNAALFGVPGFKGNPFARHAPLPIGNDHFDRWLKLFTETVDAHFAGHRAADAKNRAGLMAVMFMSKLANMKGGPGRVVM</sequence>
<protein>
    <submittedName>
        <fullName evidence="5">Hemoglobin</fullName>
    </submittedName>
</protein>